<dbReference type="RefSeq" id="XP_002427802.1">
    <property type="nucleotide sequence ID" value="XM_002427757.1"/>
</dbReference>
<dbReference type="GO" id="GO:0003727">
    <property type="term" value="F:single-stranded RNA binding"/>
    <property type="evidence" value="ECO:0007669"/>
    <property type="project" value="TreeGrafter"/>
</dbReference>
<evidence type="ECO:0000256" key="3">
    <source>
        <dbReference type="ARBA" id="ARBA00023242"/>
    </source>
</evidence>
<dbReference type="EMBL" id="DS235354">
    <property type="protein sequence ID" value="EEB15064.1"/>
    <property type="molecule type" value="Genomic_DNA"/>
</dbReference>
<dbReference type="InterPro" id="IPR052285">
    <property type="entry name" value="NEXT_complex_subunit"/>
</dbReference>
<protein>
    <recommendedName>
        <fullName evidence="6">RRM domain-containing protein</fullName>
    </recommendedName>
</protein>
<dbReference type="eggNOG" id="KOG4454">
    <property type="taxonomic scope" value="Eukaryota"/>
</dbReference>
<feature type="region of interest" description="Disordered" evidence="5">
    <location>
        <begin position="148"/>
        <end position="190"/>
    </location>
</feature>
<dbReference type="EnsemblMetazoa" id="PHUM346270-RA">
    <property type="protein sequence ID" value="PHUM346270-PA"/>
    <property type="gene ID" value="PHUM346270"/>
</dbReference>
<feature type="domain" description="RRM" evidence="6">
    <location>
        <begin position="8"/>
        <end position="84"/>
    </location>
</feature>
<dbReference type="KEGG" id="phu:Phum_PHUM346270"/>
<dbReference type="Pfam" id="PF00076">
    <property type="entry name" value="RRM_1"/>
    <property type="match status" value="1"/>
</dbReference>
<dbReference type="OrthoDB" id="407442at2759"/>
<dbReference type="Gene3D" id="3.30.70.330">
    <property type="match status" value="1"/>
</dbReference>
<dbReference type="InterPro" id="IPR012677">
    <property type="entry name" value="Nucleotide-bd_a/b_plait_sf"/>
</dbReference>
<dbReference type="STRING" id="121224.E0VNV8"/>
<dbReference type="Proteomes" id="UP000009046">
    <property type="component" value="Unassembled WGS sequence"/>
</dbReference>
<keyword evidence="2 4" id="KW-0694">RNA-binding</keyword>
<dbReference type="GO" id="GO:0005654">
    <property type="term" value="C:nucleoplasm"/>
    <property type="evidence" value="ECO:0007669"/>
    <property type="project" value="UniProtKB-SubCell"/>
</dbReference>
<evidence type="ECO:0000256" key="2">
    <source>
        <dbReference type="ARBA" id="ARBA00022884"/>
    </source>
</evidence>
<dbReference type="GO" id="GO:0000381">
    <property type="term" value="P:regulation of alternative mRNA splicing, via spliceosome"/>
    <property type="evidence" value="ECO:0007669"/>
    <property type="project" value="TreeGrafter"/>
</dbReference>
<reference evidence="8" key="3">
    <citation type="submission" date="2021-02" db="UniProtKB">
        <authorList>
            <consortium name="EnsemblMetazoa"/>
        </authorList>
    </citation>
    <scope>IDENTIFICATION</scope>
    <source>
        <strain evidence="8">USDA</strain>
    </source>
</reference>
<name>E0VNV8_PEDHC</name>
<proteinExistence type="predicted"/>
<comment type="subcellular location">
    <subcellularLocation>
        <location evidence="1">Nucleus</location>
        <location evidence="1">Nucleoplasm</location>
    </subcellularLocation>
</comment>
<dbReference type="PROSITE" id="PS50102">
    <property type="entry name" value="RRM"/>
    <property type="match status" value="1"/>
</dbReference>
<dbReference type="GeneID" id="8231889"/>
<evidence type="ECO:0000313" key="7">
    <source>
        <dbReference type="EMBL" id="EEB15064.1"/>
    </source>
</evidence>
<evidence type="ECO:0000313" key="9">
    <source>
        <dbReference type="Proteomes" id="UP000009046"/>
    </source>
</evidence>
<dbReference type="EMBL" id="AAZO01004036">
    <property type="status" value="NOT_ANNOTATED_CDS"/>
    <property type="molecule type" value="Genomic_DNA"/>
</dbReference>
<evidence type="ECO:0000256" key="4">
    <source>
        <dbReference type="PROSITE-ProRule" id="PRU00176"/>
    </source>
</evidence>
<sequence length="190" mass="22404">MALNSDDRTLYIGNLDRNVSEEVLYELFLQAGPIERVAIVSNSVDSFRYGFVTYKHEVSVDYAIKLYKGTYLFKKVLSIKKKGKSYTNPQPNLYNKHVAMESNEMFNRQNVEYNQVTQDVLPADLQGYSNNNPDMLLNCKNDIMNLERPNRNKHYRHDLRKYPRSHDIKKKHKDRNTGGVSYRSRKKRYL</sequence>
<reference evidence="7" key="2">
    <citation type="submission" date="2007-04" db="EMBL/GenBank/DDBJ databases">
        <title>The genome of the human body louse.</title>
        <authorList>
            <consortium name="The Human Body Louse Genome Consortium"/>
            <person name="Kirkness E."/>
            <person name="Walenz B."/>
            <person name="Hass B."/>
            <person name="Bruggner R."/>
            <person name="Strausberg R."/>
        </authorList>
    </citation>
    <scope>NUCLEOTIDE SEQUENCE</scope>
    <source>
        <strain evidence="7">USDA</strain>
    </source>
</reference>
<dbReference type="SMART" id="SM00360">
    <property type="entry name" value="RRM"/>
    <property type="match status" value="1"/>
</dbReference>
<dbReference type="VEuPathDB" id="VectorBase:PHUM346270"/>
<dbReference type="PANTHER" id="PTHR13798:SF11">
    <property type="entry name" value="RNA-BINDING PROTEIN 7-RELATED"/>
    <property type="match status" value="1"/>
</dbReference>
<evidence type="ECO:0000256" key="5">
    <source>
        <dbReference type="SAM" id="MobiDB-lite"/>
    </source>
</evidence>
<dbReference type="InterPro" id="IPR035979">
    <property type="entry name" value="RBD_domain_sf"/>
</dbReference>
<dbReference type="InParanoid" id="E0VNV8"/>
<evidence type="ECO:0000313" key="8">
    <source>
        <dbReference type="EnsemblMetazoa" id="PHUM346270-PA"/>
    </source>
</evidence>
<evidence type="ECO:0000256" key="1">
    <source>
        <dbReference type="ARBA" id="ARBA00004642"/>
    </source>
</evidence>
<dbReference type="HOGENOM" id="CLU_096619_0_0_1"/>
<dbReference type="SUPFAM" id="SSF54928">
    <property type="entry name" value="RNA-binding domain, RBD"/>
    <property type="match status" value="1"/>
</dbReference>
<dbReference type="AlphaFoldDB" id="E0VNV8"/>
<dbReference type="InterPro" id="IPR000504">
    <property type="entry name" value="RRM_dom"/>
</dbReference>
<evidence type="ECO:0000259" key="6">
    <source>
        <dbReference type="PROSITE" id="PS50102"/>
    </source>
</evidence>
<keyword evidence="9" id="KW-1185">Reference proteome</keyword>
<organism>
    <name type="scientific">Pediculus humanus subsp. corporis</name>
    <name type="common">Body louse</name>
    <dbReference type="NCBI Taxonomy" id="121224"/>
    <lineage>
        <taxon>Eukaryota</taxon>
        <taxon>Metazoa</taxon>
        <taxon>Ecdysozoa</taxon>
        <taxon>Arthropoda</taxon>
        <taxon>Hexapoda</taxon>
        <taxon>Insecta</taxon>
        <taxon>Pterygota</taxon>
        <taxon>Neoptera</taxon>
        <taxon>Paraneoptera</taxon>
        <taxon>Psocodea</taxon>
        <taxon>Troctomorpha</taxon>
        <taxon>Phthiraptera</taxon>
        <taxon>Anoplura</taxon>
        <taxon>Pediculidae</taxon>
        <taxon>Pediculus</taxon>
    </lineage>
</organism>
<gene>
    <name evidence="8" type="primary">8231889</name>
    <name evidence="7" type="ORF">Phum_PHUM346270</name>
</gene>
<accession>E0VNV8</accession>
<reference evidence="7" key="1">
    <citation type="submission" date="2007-04" db="EMBL/GenBank/DDBJ databases">
        <title>Annotation of Pediculus humanus corporis strain USDA.</title>
        <authorList>
            <person name="Kirkness E."/>
            <person name="Hannick L."/>
            <person name="Hass B."/>
            <person name="Bruggner R."/>
            <person name="Lawson D."/>
            <person name="Bidwell S."/>
            <person name="Joardar V."/>
            <person name="Caler E."/>
            <person name="Walenz B."/>
            <person name="Inman J."/>
            <person name="Schobel S."/>
            <person name="Galinsky K."/>
            <person name="Amedeo P."/>
            <person name="Strausberg R."/>
        </authorList>
    </citation>
    <scope>NUCLEOTIDE SEQUENCE</scope>
    <source>
        <strain evidence="7">USDA</strain>
    </source>
</reference>
<dbReference type="CTD" id="8231889"/>
<dbReference type="PANTHER" id="PTHR13798">
    <property type="entry name" value="RNA BINDING MOTIF RBM PROTEIN -RELATED"/>
    <property type="match status" value="1"/>
</dbReference>
<keyword evidence="3" id="KW-0539">Nucleus</keyword>